<dbReference type="Gene3D" id="3.90.70.10">
    <property type="entry name" value="Cysteine proteinases"/>
    <property type="match status" value="1"/>
</dbReference>
<dbReference type="GO" id="GO:0016579">
    <property type="term" value="P:protein deubiquitination"/>
    <property type="evidence" value="ECO:0007669"/>
    <property type="project" value="InterPro"/>
</dbReference>
<evidence type="ECO:0000313" key="11">
    <source>
        <dbReference type="RefSeq" id="XP_039117131.1"/>
    </source>
</evidence>
<dbReference type="GeneID" id="120252977"/>
<dbReference type="PANTHER" id="PTHR24006">
    <property type="entry name" value="UBIQUITIN CARBOXYL-TERMINAL HYDROLASE"/>
    <property type="match status" value="1"/>
</dbReference>
<evidence type="ECO:0000256" key="8">
    <source>
        <dbReference type="SAM" id="Phobius"/>
    </source>
</evidence>
<evidence type="ECO:0000256" key="6">
    <source>
        <dbReference type="ARBA" id="ARBA00022807"/>
    </source>
</evidence>
<keyword evidence="8" id="KW-1133">Transmembrane helix</keyword>
<dbReference type="GO" id="GO:0004843">
    <property type="term" value="F:cysteine-type deubiquitinase activity"/>
    <property type="evidence" value="ECO:0007669"/>
    <property type="project" value="UniProtKB-UniRule"/>
</dbReference>
<gene>
    <name evidence="11" type="primary">LOC120252977</name>
</gene>
<organism evidence="10 11">
    <name type="scientific">Dioscorea cayennensis subsp. rotundata</name>
    <name type="common">White Guinea yam</name>
    <name type="synonym">Dioscorea rotundata</name>
    <dbReference type="NCBI Taxonomy" id="55577"/>
    <lineage>
        <taxon>Eukaryota</taxon>
        <taxon>Viridiplantae</taxon>
        <taxon>Streptophyta</taxon>
        <taxon>Embryophyta</taxon>
        <taxon>Tracheophyta</taxon>
        <taxon>Spermatophyta</taxon>
        <taxon>Magnoliopsida</taxon>
        <taxon>Liliopsida</taxon>
        <taxon>Dioscoreales</taxon>
        <taxon>Dioscoreaceae</taxon>
        <taxon>Dioscorea</taxon>
    </lineage>
</organism>
<dbReference type="GO" id="GO:0006508">
    <property type="term" value="P:proteolysis"/>
    <property type="evidence" value="ECO:0007669"/>
    <property type="project" value="UniProtKB-KW"/>
</dbReference>
<dbReference type="PROSITE" id="PS00973">
    <property type="entry name" value="USP_2"/>
    <property type="match status" value="1"/>
</dbReference>
<dbReference type="Pfam" id="PF00443">
    <property type="entry name" value="UCH"/>
    <property type="match status" value="1"/>
</dbReference>
<dbReference type="EC" id="3.4.19.12" evidence="7"/>
<keyword evidence="3 7" id="KW-0645">Protease</keyword>
<feature type="domain" description="USP" evidence="9">
    <location>
        <begin position="81"/>
        <end position="560"/>
    </location>
</feature>
<dbReference type="InterPro" id="IPR050164">
    <property type="entry name" value="Peptidase_C19"/>
</dbReference>
<proteinExistence type="inferred from homology"/>
<evidence type="ECO:0000256" key="7">
    <source>
        <dbReference type="RuleBase" id="RU366025"/>
    </source>
</evidence>
<keyword evidence="8" id="KW-0472">Membrane</keyword>
<evidence type="ECO:0000256" key="3">
    <source>
        <dbReference type="ARBA" id="ARBA00022670"/>
    </source>
</evidence>
<feature type="transmembrane region" description="Helical" evidence="8">
    <location>
        <begin position="33"/>
        <end position="55"/>
    </location>
</feature>
<dbReference type="GO" id="GO:0005829">
    <property type="term" value="C:cytosol"/>
    <property type="evidence" value="ECO:0007669"/>
    <property type="project" value="TreeGrafter"/>
</dbReference>
<dbReference type="InterPro" id="IPR028889">
    <property type="entry name" value="USP"/>
</dbReference>
<dbReference type="CDD" id="cd02662">
    <property type="entry name" value="Peptidase_C19F"/>
    <property type="match status" value="1"/>
</dbReference>
<comment type="catalytic activity">
    <reaction evidence="1 7">
        <text>Thiol-dependent hydrolysis of ester, thioester, amide, peptide and isopeptide bonds formed by the C-terminal Gly of ubiquitin (a 76-residue protein attached to proteins as an intracellular targeting signal).</text>
        <dbReference type="EC" id="3.4.19.12"/>
    </reaction>
</comment>
<keyword evidence="8" id="KW-0812">Transmembrane</keyword>
<evidence type="ECO:0000313" key="10">
    <source>
        <dbReference type="Proteomes" id="UP001515500"/>
    </source>
</evidence>
<dbReference type="InterPro" id="IPR038765">
    <property type="entry name" value="Papain-like_cys_pep_sf"/>
</dbReference>
<evidence type="ECO:0000256" key="5">
    <source>
        <dbReference type="ARBA" id="ARBA00022801"/>
    </source>
</evidence>
<dbReference type="InterPro" id="IPR018200">
    <property type="entry name" value="USP_CS"/>
</dbReference>
<comment type="similarity">
    <text evidence="2 7">Belongs to the peptidase C19 family.</text>
</comment>
<accession>A0AB40AQ86</accession>
<dbReference type="InterPro" id="IPR001394">
    <property type="entry name" value="Peptidase_C19_UCH"/>
</dbReference>
<evidence type="ECO:0000256" key="4">
    <source>
        <dbReference type="ARBA" id="ARBA00022786"/>
    </source>
</evidence>
<name>A0AB40AQ86_DIOCR</name>
<dbReference type="SUPFAM" id="SSF54001">
    <property type="entry name" value="Cysteine proteinases"/>
    <property type="match status" value="1"/>
</dbReference>
<dbReference type="GO" id="GO:0005634">
    <property type="term" value="C:nucleus"/>
    <property type="evidence" value="ECO:0007669"/>
    <property type="project" value="TreeGrafter"/>
</dbReference>
<keyword evidence="10" id="KW-1185">Reference proteome</keyword>
<reference evidence="11" key="1">
    <citation type="submission" date="2025-08" db="UniProtKB">
        <authorList>
            <consortium name="RefSeq"/>
        </authorList>
    </citation>
    <scope>IDENTIFICATION</scope>
</reference>
<keyword evidence="4 7" id="KW-0833">Ubl conjugation pathway</keyword>
<keyword evidence="5 7" id="KW-0378">Hydrolase</keyword>
<dbReference type="PROSITE" id="PS50235">
    <property type="entry name" value="USP_3"/>
    <property type="match status" value="1"/>
</dbReference>
<comment type="function">
    <text evidence="7">Recognizes and hydrolyzes the peptide bond at the C-terminal Gly of ubiquitin. Involved in the processing of poly-ubiquitin precursors as well as that of ubiquitinated proteins.</text>
</comment>
<dbReference type="PANTHER" id="PTHR24006:SF888">
    <property type="entry name" value="UBIQUITIN CARBOXYL-TERMINAL HYDROLASE 30"/>
    <property type="match status" value="1"/>
</dbReference>
<evidence type="ECO:0000259" key="9">
    <source>
        <dbReference type="PROSITE" id="PS50235"/>
    </source>
</evidence>
<keyword evidence="6 7" id="KW-0788">Thiol protease</keyword>
<dbReference type="RefSeq" id="XP_039117131.1">
    <property type="nucleotide sequence ID" value="XM_039261197.1"/>
</dbReference>
<dbReference type="PROSITE" id="PS00972">
    <property type="entry name" value="USP_1"/>
    <property type="match status" value="1"/>
</dbReference>
<dbReference type="Proteomes" id="UP001515500">
    <property type="component" value="Chromosome 25"/>
</dbReference>
<protein>
    <recommendedName>
        <fullName evidence="7">Ubiquitin carboxyl-terminal hydrolase</fullName>
        <ecNumber evidence="7">3.4.19.12</ecNumber>
    </recommendedName>
</protein>
<dbReference type="AlphaFoldDB" id="A0AB40AQ86"/>
<evidence type="ECO:0000256" key="2">
    <source>
        <dbReference type="ARBA" id="ARBA00009085"/>
    </source>
</evidence>
<sequence>MMQKRQISVHHLLNKLKHGCDVLSLCKGLSPQFHQVVVILVGVGVGVAGLCVAIRKGYFGWSDIPGASGQKGSSEFIYYVAGLQNLGSNCFLNVIMQALASCSCFYPFLQDILIDGDLLLDQKPEKMPLRVALTSLLEDLCVVRDEKTVLNPRKVMLAMGNYVSSFNLTRQQDAAEAFLHLLSSLEEEVLQYYVPLDSSLADIVSLPSRIHQPIREGLSDCAQWRKHYIGPLAGTISSILVCRSCSSVLSMDIESFHCLPLTPLQAKISDVVDGCTLVDCIKHFIAPEHVENYRCGRCWHDSAMKYLSSKSQKDEEKMETISNCVKIDSCDCKSLFLPEEVMWNGFSDAVKRLRIARCPKILCIHLQRASMSSDGDLIKLQGYISFPQVLDLFPFTEVAIEMEQQTFFENTSKRGIGPQHLLPTHMQWKMQMLSQIYKISGENIAREASLKNKMQNSFCDSHTDYPFSKSDVVPDSIKPLISGGSSSSSRKIQYHLSSVVEHYGRPESGHYAVYRRVSFDSACSETPGQQWLYISDDKVSRVSEEAVFTAEASLLFYERLEEHL</sequence>
<evidence type="ECO:0000256" key="1">
    <source>
        <dbReference type="ARBA" id="ARBA00000707"/>
    </source>
</evidence>